<dbReference type="AlphaFoldDB" id="A0A1T4PTQ9"/>
<keyword evidence="2" id="KW-1185">Reference proteome</keyword>
<accession>A0A1T4PTQ9</accession>
<name>A0A1T4PTQ9_9FIRM</name>
<dbReference type="EMBL" id="FUXA01000014">
    <property type="protein sequence ID" value="SJZ94955.1"/>
    <property type="molecule type" value="Genomic_DNA"/>
</dbReference>
<gene>
    <name evidence="1" type="ORF">SAMN02745110_02125</name>
</gene>
<sequence length="39" mass="4385">MIDISILCLYNIFCINLNAKIHNFAVEDAMIISSLSDEP</sequence>
<dbReference type="Proteomes" id="UP000189857">
    <property type="component" value="Unassembled WGS sequence"/>
</dbReference>
<organism evidence="1 2">
    <name type="scientific">Eubacterium ruminantium</name>
    <dbReference type="NCBI Taxonomy" id="42322"/>
    <lineage>
        <taxon>Bacteria</taxon>
        <taxon>Bacillati</taxon>
        <taxon>Bacillota</taxon>
        <taxon>Clostridia</taxon>
        <taxon>Eubacteriales</taxon>
        <taxon>Eubacteriaceae</taxon>
        <taxon>Eubacterium</taxon>
    </lineage>
</organism>
<reference evidence="1 2" key="1">
    <citation type="submission" date="2017-02" db="EMBL/GenBank/DDBJ databases">
        <authorList>
            <person name="Peterson S.W."/>
        </authorList>
    </citation>
    <scope>NUCLEOTIDE SEQUENCE [LARGE SCALE GENOMIC DNA]</scope>
    <source>
        <strain evidence="1 2">ATCC 17233</strain>
    </source>
</reference>
<proteinExistence type="predicted"/>
<evidence type="ECO:0000313" key="1">
    <source>
        <dbReference type="EMBL" id="SJZ94955.1"/>
    </source>
</evidence>
<evidence type="ECO:0000313" key="2">
    <source>
        <dbReference type="Proteomes" id="UP000189857"/>
    </source>
</evidence>
<protein>
    <submittedName>
        <fullName evidence="1">Uncharacterized protein</fullName>
    </submittedName>
</protein>